<evidence type="ECO:0000256" key="1">
    <source>
        <dbReference type="SAM" id="SignalP"/>
    </source>
</evidence>
<gene>
    <name evidence="4" type="ORF">L3049_20875</name>
</gene>
<feature type="chain" id="PRO_5045682845" evidence="1">
    <location>
        <begin position="26"/>
        <end position="714"/>
    </location>
</feature>
<feature type="domain" description="Spermatogenesis-associated protein 20-like TRX" evidence="2">
    <location>
        <begin position="37"/>
        <end position="190"/>
    </location>
</feature>
<name>A0ABT5VYR6_9BACT</name>
<dbReference type="InterPro" id="IPR024705">
    <property type="entry name" value="Ssp411"/>
</dbReference>
<dbReference type="Gene3D" id="1.50.10.20">
    <property type="match status" value="2"/>
</dbReference>
<reference evidence="4 5" key="1">
    <citation type="submission" date="2022-01" db="EMBL/GenBank/DDBJ databases">
        <title>Labilibaculum sp. nov, a marine bacterium isolated from Antarctica.</title>
        <authorList>
            <person name="Dai W."/>
        </authorList>
    </citation>
    <scope>NUCLEOTIDE SEQUENCE [LARGE SCALE GENOMIC DNA]</scope>
    <source>
        <strain evidence="4 5">DW002</strain>
    </source>
</reference>
<feature type="domain" description="Non-reducing end beta-L-arabinofuranosidase-like GH127 catalytic" evidence="3">
    <location>
        <begin position="449"/>
        <end position="544"/>
    </location>
</feature>
<dbReference type="SUPFAM" id="SSF48208">
    <property type="entry name" value="Six-hairpin glycosidases"/>
    <property type="match status" value="1"/>
</dbReference>
<evidence type="ECO:0000259" key="2">
    <source>
        <dbReference type="Pfam" id="PF03190"/>
    </source>
</evidence>
<dbReference type="PIRSF" id="PIRSF006402">
    <property type="entry name" value="UCP006402_thioredoxin"/>
    <property type="match status" value="1"/>
</dbReference>
<evidence type="ECO:0000259" key="3">
    <source>
        <dbReference type="Pfam" id="PF07944"/>
    </source>
</evidence>
<dbReference type="PANTHER" id="PTHR42899:SF1">
    <property type="entry name" value="SPERMATOGENESIS-ASSOCIATED PROTEIN 20"/>
    <property type="match status" value="1"/>
</dbReference>
<dbReference type="Pfam" id="PF03190">
    <property type="entry name" value="Thioredox_DsbH"/>
    <property type="match status" value="1"/>
</dbReference>
<dbReference type="Gene3D" id="3.40.30.10">
    <property type="entry name" value="Glutaredoxin"/>
    <property type="match status" value="1"/>
</dbReference>
<dbReference type="PANTHER" id="PTHR42899">
    <property type="entry name" value="SPERMATOGENESIS-ASSOCIATED PROTEIN 20"/>
    <property type="match status" value="1"/>
</dbReference>
<evidence type="ECO:0000313" key="4">
    <source>
        <dbReference type="EMBL" id="MDE5420452.1"/>
    </source>
</evidence>
<dbReference type="InterPro" id="IPR036249">
    <property type="entry name" value="Thioredoxin-like_sf"/>
</dbReference>
<dbReference type="CDD" id="cd02955">
    <property type="entry name" value="SSP411"/>
    <property type="match status" value="1"/>
</dbReference>
<dbReference type="Pfam" id="PF07944">
    <property type="entry name" value="Beta-AFase-like_GH127_cat"/>
    <property type="match status" value="1"/>
</dbReference>
<sequence length="714" mass="81944">MKTVRNANVLAFLAIVLMINSTVFAQNHKENMNHKHTNNLAKENSPYLLQHAHNPVNWYPWGEEALAKAKKENKVILVSIGYAACHWCHVMEHESFENEEIAKIMNEFFVCIKVDREERPDIDQIYMDAVQMMTGSGGWPLNCFAMPDGKPFFGGTYFRPNDWVKVLQGIQNAWLTESEKVKSVGDQIANGIRENEIITLKAETSDFTVADLEKAYRQWKQDFDTREGGNNRAPKFPLPNSLQFLLRYYHQTKDQSALDHVTLTLDKMAMGGIYDQVGGGFSRYSVDAIWKVPHFEKMLYDNGQLISLYAEAYQLTKIPEYKQLIEQSIDFVEREMTLPEGGFYSSLDADSEGVEGKFYVWEKAEVEALLKEESDLFCEYYGITDHANWEEGNILMISADKNRLAKKYKISEKELDEKLEKGRAALLNKRADRIRPGLDDKALTSWNALMLKGYVDAYKALGNEKYLAAAIKNADFIQKYLWKGEAHLHRNYKNGNSKINAFLDDYSFTIEAFVALYQATFDEQWLRKANQLIEHVLVHFTDDKSGMFFYTSDKDEALIARKMELIDNVIPSSNSSIAKSLFLVGTYLEKTRYVKRAEQMLLNVKSRLEKSVAYHSNWGQLYFWFANPPIEIVVVGEDASKQKEQIEKLFLPNVLISGSNTESNLPLLQNRYVNGQTTFYLCKNKTCKLPVTNANDVLKQLSEINAQLSVNNDQ</sequence>
<proteinExistence type="predicted"/>
<feature type="signal peptide" evidence="1">
    <location>
        <begin position="1"/>
        <end position="25"/>
    </location>
</feature>
<organism evidence="4 5">
    <name type="scientific">Paralabilibaculum antarcticum</name>
    <dbReference type="NCBI Taxonomy" id="2912572"/>
    <lineage>
        <taxon>Bacteria</taxon>
        <taxon>Pseudomonadati</taxon>
        <taxon>Bacteroidota</taxon>
        <taxon>Bacteroidia</taxon>
        <taxon>Marinilabiliales</taxon>
        <taxon>Marinifilaceae</taxon>
        <taxon>Paralabilibaculum</taxon>
    </lineage>
</organism>
<evidence type="ECO:0000313" key="5">
    <source>
        <dbReference type="Proteomes" id="UP001528920"/>
    </source>
</evidence>
<keyword evidence="5" id="KW-1185">Reference proteome</keyword>
<comment type="caution">
    <text evidence="4">The sequence shown here is derived from an EMBL/GenBank/DDBJ whole genome shotgun (WGS) entry which is preliminary data.</text>
</comment>
<keyword evidence="1" id="KW-0732">Signal</keyword>
<dbReference type="InterPro" id="IPR012878">
    <property type="entry name" value="Beta-AFase-like_GH127_cat"/>
</dbReference>
<dbReference type="SUPFAM" id="SSF52833">
    <property type="entry name" value="Thioredoxin-like"/>
    <property type="match status" value="1"/>
</dbReference>
<dbReference type="Proteomes" id="UP001528920">
    <property type="component" value="Unassembled WGS sequence"/>
</dbReference>
<dbReference type="InterPro" id="IPR008928">
    <property type="entry name" value="6-hairpin_glycosidase_sf"/>
</dbReference>
<dbReference type="EMBL" id="JAKJSC010000011">
    <property type="protein sequence ID" value="MDE5420452.1"/>
    <property type="molecule type" value="Genomic_DNA"/>
</dbReference>
<accession>A0ABT5VYR6</accession>
<protein>
    <submittedName>
        <fullName evidence="4">Thioredoxin domain-containing protein</fullName>
    </submittedName>
</protein>
<dbReference type="RefSeq" id="WP_275111783.1">
    <property type="nucleotide sequence ID" value="NZ_JAKJSC010000011.1"/>
</dbReference>
<dbReference type="InterPro" id="IPR004879">
    <property type="entry name" value="Ssp411-like_TRX"/>
</dbReference>